<reference evidence="2" key="1">
    <citation type="journal article" date="2021" name="IMA Fungus">
        <title>Genomic characterization of three marine fungi, including Emericellopsis atlantica sp. nov. with signatures of a generalist lifestyle and marine biomass degradation.</title>
        <authorList>
            <person name="Hagestad O.C."/>
            <person name="Hou L."/>
            <person name="Andersen J.H."/>
            <person name="Hansen E.H."/>
            <person name="Altermark B."/>
            <person name="Li C."/>
            <person name="Kuhnert E."/>
            <person name="Cox R.J."/>
            <person name="Crous P.W."/>
            <person name="Spatafora J.W."/>
            <person name="Lail K."/>
            <person name="Amirebrahimi M."/>
            <person name="Lipzen A."/>
            <person name="Pangilinan J."/>
            <person name="Andreopoulos W."/>
            <person name="Hayes R.D."/>
            <person name="Ng V."/>
            <person name="Grigoriev I.V."/>
            <person name="Jackson S.A."/>
            <person name="Sutton T.D.S."/>
            <person name="Dobson A.D.W."/>
            <person name="Rama T."/>
        </authorList>
    </citation>
    <scope>NUCLEOTIDE SEQUENCE</scope>
    <source>
        <strain evidence="2">TRa018bII</strain>
    </source>
</reference>
<evidence type="ECO:0000256" key="1">
    <source>
        <dbReference type="SAM" id="SignalP"/>
    </source>
</evidence>
<keyword evidence="1" id="KW-0732">Signal</keyword>
<dbReference type="Proteomes" id="UP000824998">
    <property type="component" value="Unassembled WGS sequence"/>
</dbReference>
<evidence type="ECO:0008006" key="4">
    <source>
        <dbReference type="Google" id="ProtNLM"/>
    </source>
</evidence>
<dbReference type="EMBL" id="MU251502">
    <property type="protein sequence ID" value="KAG9233396.1"/>
    <property type="molecule type" value="Genomic_DNA"/>
</dbReference>
<sequence length="135" mass="15948">MSHIFEIAVHALLCLFICQHFETPLSLASQYRRTSPNSSSLYLEVCPMDECHPSGRFSIDRYLRTRQTSHFVRFFCQPMCKQDPKAKSNTPLNLHRLFQNGSPDKSCGSWGNWGWSRWTRSRWNSHRNRWWAPAE</sequence>
<evidence type="ECO:0000313" key="2">
    <source>
        <dbReference type="EMBL" id="KAG9233396.1"/>
    </source>
</evidence>
<gene>
    <name evidence="2" type="ORF">BJ875DRAFT_45127</name>
</gene>
<feature type="chain" id="PRO_5040322370" description="Secreted protein" evidence="1">
    <location>
        <begin position="29"/>
        <end position="135"/>
    </location>
</feature>
<keyword evidence="3" id="KW-1185">Reference proteome</keyword>
<proteinExistence type="predicted"/>
<organism evidence="2 3">
    <name type="scientific">Amylocarpus encephaloides</name>
    <dbReference type="NCBI Taxonomy" id="45428"/>
    <lineage>
        <taxon>Eukaryota</taxon>
        <taxon>Fungi</taxon>
        <taxon>Dikarya</taxon>
        <taxon>Ascomycota</taxon>
        <taxon>Pezizomycotina</taxon>
        <taxon>Leotiomycetes</taxon>
        <taxon>Helotiales</taxon>
        <taxon>Helotiales incertae sedis</taxon>
        <taxon>Amylocarpus</taxon>
    </lineage>
</organism>
<accession>A0A9P7YH80</accession>
<dbReference type="AlphaFoldDB" id="A0A9P7YH80"/>
<feature type="signal peptide" evidence="1">
    <location>
        <begin position="1"/>
        <end position="28"/>
    </location>
</feature>
<protein>
    <recommendedName>
        <fullName evidence="4">Secreted protein</fullName>
    </recommendedName>
</protein>
<name>A0A9P7YH80_9HELO</name>
<comment type="caution">
    <text evidence="2">The sequence shown here is derived from an EMBL/GenBank/DDBJ whole genome shotgun (WGS) entry which is preliminary data.</text>
</comment>
<evidence type="ECO:0000313" key="3">
    <source>
        <dbReference type="Proteomes" id="UP000824998"/>
    </source>
</evidence>